<gene>
    <name evidence="8 10" type="primary">bioC</name>
    <name evidence="10" type="ORF">GURASL_30610</name>
</gene>
<name>A0ABN6VUW0_9BACT</name>
<organism evidence="10 11">
    <name type="scientific">Geotalea uraniireducens</name>
    <dbReference type="NCBI Taxonomy" id="351604"/>
    <lineage>
        <taxon>Bacteria</taxon>
        <taxon>Pseudomonadati</taxon>
        <taxon>Thermodesulfobacteriota</taxon>
        <taxon>Desulfuromonadia</taxon>
        <taxon>Geobacterales</taxon>
        <taxon>Geobacteraceae</taxon>
        <taxon>Geotalea</taxon>
    </lineage>
</organism>
<dbReference type="EC" id="2.1.1.197" evidence="3 8"/>
<evidence type="ECO:0000256" key="7">
    <source>
        <dbReference type="ARBA" id="ARBA00022756"/>
    </source>
</evidence>
<dbReference type="HAMAP" id="MF_00835">
    <property type="entry name" value="BioC"/>
    <property type="match status" value="1"/>
</dbReference>
<keyword evidence="6 8" id="KW-0949">S-adenosyl-L-methionine</keyword>
<keyword evidence="7 8" id="KW-0093">Biotin biosynthesis</keyword>
<dbReference type="RefSeq" id="WP_282000244.1">
    <property type="nucleotide sequence ID" value="NZ_AP027151.1"/>
</dbReference>
<evidence type="ECO:0000256" key="4">
    <source>
        <dbReference type="ARBA" id="ARBA00022603"/>
    </source>
</evidence>
<keyword evidence="5 8" id="KW-0808">Transferase</keyword>
<keyword evidence="11" id="KW-1185">Reference proteome</keyword>
<keyword evidence="4 8" id="KW-0489">Methyltransferase</keyword>
<dbReference type="CDD" id="cd02440">
    <property type="entry name" value="AdoMet_MTases"/>
    <property type="match status" value="1"/>
</dbReference>
<dbReference type="InterPro" id="IPR050602">
    <property type="entry name" value="Malonyl-ACP_OMT"/>
</dbReference>
<dbReference type="EMBL" id="AP027151">
    <property type="protein sequence ID" value="BDV44138.1"/>
    <property type="molecule type" value="Genomic_DNA"/>
</dbReference>
<dbReference type="PANTHER" id="PTHR13090:SF1">
    <property type="entry name" value="ARGININE-HYDROXYLASE NDUFAF5, MITOCHONDRIAL"/>
    <property type="match status" value="1"/>
</dbReference>
<accession>A0ABN6VUW0</accession>
<dbReference type="SUPFAM" id="SSF53335">
    <property type="entry name" value="S-adenosyl-L-methionine-dependent methyltransferases"/>
    <property type="match status" value="1"/>
</dbReference>
<dbReference type="PANTHER" id="PTHR13090">
    <property type="entry name" value="ARGININE-HYDROXYLASE NDUFAF5, MITOCHONDRIAL"/>
    <property type="match status" value="1"/>
</dbReference>
<evidence type="ECO:0000259" key="9">
    <source>
        <dbReference type="Pfam" id="PF08241"/>
    </source>
</evidence>
<evidence type="ECO:0000256" key="3">
    <source>
        <dbReference type="ARBA" id="ARBA00012327"/>
    </source>
</evidence>
<comment type="similarity">
    <text evidence="8">Belongs to the methyltransferase superfamily.</text>
</comment>
<evidence type="ECO:0000256" key="2">
    <source>
        <dbReference type="ARBA" id="ARBA00004746"/>
    </source>
</evidence>
<reference evidence="10 11" key="1">
    <citation type="submission" date="2022-12" db="EMBL/GenBank/DDBJ databases">
        <title>Polyphasic characterization of Geotalea uranireducens NIT-SL11 newly isolated from a complex of sewage sludge and microbially reduced graphene oxide.</title>
        <authorList>
            <person name="Xie L."/>
            <person name="Yoshida N."/>
            <person name="Meng L."/>
        </authorList>
    </citation>
    <scope>NUCLEOTIDE SEQUENCE [LARGE SCALE GENOMIC DNA]</scope>
    <source>
        <strain evidence="10 11">NIT-SL11</strain>
    </source>
</reference>
<evidence type="ECO:0000256" key="1">
    <source>
        <dbReference type="ARBA" id="ARBA00000852"/>
    </source>
</evidence>
<dbReference type="InterPro" id="IPR013216">
    <property type="entry name" value="Methyltransf_11"/>
</dbReference>
<comment type="catalytic activity">
    <reaction evidence="1 8">
        <text>malonyl-[ACP] + S-adenosyl-L-methionine = malonyl-[ACP] methyl ester + S-adenosyl-L-homocysteine</text>
        <dbReference type="Rhea" id="RHEA:17105"/>
        <dbReference type="Rhea" id="RHEA-COMP:9623"/>
        <dbReference type="Rhea" id="RHEA-COMP:9954"/>
        <dbReference type="ChEBI" id="CHEBI:57856"/>
        <dbReference type="ChEBI" id="CHEBI:59789"/>
        <dbReference type="ChEBI" id="CHEBI:78449"/>
        <dbReference type="ChEBI" id="CHEBI:78845"/>
        <dbReference type="EC" id="2.1.1.197"/>
    </reaction>
</comment>
<evidence type="ECO:0000256" key="8">
    <source>
        <dbReference type="HAMAP-Rule" id="MF_00835"/>
    </source>
</evidence>
<evidence type="ECO:0000313" key="10">
    <source>
        <dbReference type="EMBL" id="BDV44138.1"/>
    </source>
</evidence>
<feature type="domain" description="Methyltransferase type 11" evidence="9">
    <location>
        <begin position="47"/>
        <end position="143"/>
    </location>
</feature>
<sequence length="274" mass="30102">MIDRRRVREAFDRQAMEYDAHAAVQKRVVARLLELLAGRVGEAPRVLDVGSGTGELACQLADRLHPGRLACIDLAFGMARQTRHKLAATAGTLVAVADAEQLPFHGGAFDLVVSASTFQWLTTLEAAFAEARRVLVPGGRFCFALFGAGTFHELKSAYREALAEVGRESEDRTQRFFTAREVRRALERNGFRVELLGSETETEYHPDVPAFLRSLRRVGAGNASPVRGRGLAERRVMQVMMRRYAEEFGGPAGIPASYAVIYGVGVIDRPTAAR</sequence>
<dbReference type="Pfam" id="PF08241">
    <property type="entry name" value="Methyltransf_11"/>
    <property type="match status" value="1"/>
</dbReference>
<comment type="pathway">
    <text evidence="2 8">Cofactor biosynthesis; biotin biosynthesis.</text>
</comment>
<dbReference type="Proteomes" id="UP001317705">
    <property type="component" value="Chromosome"/>
</dbReference>
<protein>
    <recommendedName>
        <fullName evidence="3 8">Malonyl-[acyl-carrier protein] O-methyltransferase</fullName>
        <shortName evidence="8">Malonyl-ACP O-methyltransferase</shortName>
        <ecNumber evidence="3 8">2.1.1.197</ecNumber>
    </recommendedName>
    <alternativeName>
        <fullName evidence="8">Biotin synthesis protein BioC</fullName>
    </alternativeName>
</protein>
<evidence type="ECO:0000256" key="6">
    <source>
        <dbReference type="ARBA" id="ARBA00022691"/>
    </source>
</evidence>
<comment type="function">
    <text evidence="8">Converts the free carboxyl group of a malonyl-thioester to its methyl ester by transfer of a methyl group from S-adenosyl-L-methionine (SAM). It allows to synthesize pimeloyl-ACP via the fatty acid synthetic pathway.</text>
</comment>
<evidence type="ECO:0000256" key="5">
    <source>
        <dbReference type="ARBA" id="ARBA00022679"/>
    </source>
</evidence>
<dbReference type="Gene3D" id="3.40.50.150">
    <property type="entry name" value="Vaccinia Virus protein VP39"/>
    <property type="match status" value="1"/>
</dbReference>
<dbReference type="InterPro" id="IPR011814">
    <property type="entry name" value="BioC"/>
</dbReference>
<dbReference type="InterPro" id="IPR029063">
    <property type="entry name" value="SAM-dependent_MTases_sf"/>
</dbReference>
<proteinExistence type="inferred from homology"/>
<evidence type="ECO:0000313" key="11">
    <source>
        <dbReference type="Proteomes" id="UP001317705"/>
    </source>
</evidence>